<evidence type="ECO:0000256" key="1">
    <source>
        <dbReference type="ARBA" id="ARBA00004240"/>
    </source>
</evidence>
<comment type="subcellular location">
    <subcellularLocation>
        <location evidence="1">Endoplasmic reticulum</location>
    </subcellularLocation>
</comment>
<dbReference type="SUPFAM" id="SSF51735">
    <property type="entry name" value="NAD(P)-binding Rossmann-fold domains"/>
    <property type="match status" value="1"/>
</dbReference>
<dbReference type="InterPro" id="IPR051019">
    <property type="entry name" value="VLCFA-Steroid_DH"/>
</dbReference>
<sequence length="304" mass="31862">MLASLWARLVGPRELRLRARYGDWALVTGGHSGIGFACAEQLAAEGVNVLICARTQSKLDAAAAAIKDAHPRVQVRTVAADCSEQAGVDALIAATKDVEVGIVVPDAGLFLHGWFVDSDADELRRMLFLNVASPALLSRHFGRRMAERGRGAILLVSSVIGLAPGPYFAGYAATKSFVATLGETLSAEMAPLGVDVSVLVPGLTRTEMATPFLEVGVPADSPEHAARCGLCALGRKPLAIPLVTYRLSVLLQAHVLPRFVTAAAYRLIVEKVLRIERPPPFAASAVAAAAKPRSDAGGTPAGDS</sequence>
<keyword evidence="3" id="KW-0560">Oxidoreductase</keyword>
<evidence type="ECO:0008006" key="6">
    <source>
        <dbReference type="Google" id="ProtNLM"/>
    </source>
</evidence>
<dbReference type="AlphaFoldDB" id="A0A8J5X5W1"/>
<proteinExistence type="inferred from homology"/>
<dbReference type="InterPro" id="IPR036291">
    <property type="entry name" value="NAD(P)-bd_dom_sf"/>
</dbReference>
<evidence type="ECO:0000313" key="5">
    <source>
        <dbReference type="Proteomes" id="UP000751190"/>
    </source>
</evidence>
<dbReference type="EMBL" id="JAGTXO010000074">
    <property type="protein sequence ID" value="KAG8457324.1"/>
    <property type="molecule type" value="Genomic_DNA"/>
</dbReference>
<dbReference type="OrthoDB" id="5545019at2759"/>
<dbReference type="GO" id="GO:0005783">
    <property type="term" value="C:endoplasmic reticulum"/>
    <property type="evidence" value="ECO:0007669"/>
    <property type="project" value="UniProtKB-SubCell"/>
</dbReference>
<dbReference type="PRINTS" id="PR00081">
    <property type="entry name" value="GDHRDH"/>
</dbReference>
<evidence type="ECO:0000256" key="3">
    <source>
        <dbReference type="ARBA" id="ARBA00023002"/>
    </source>
</evidence>
<dbReference type="PROSITE" id="PS00061">
    <property type="entry name" value="ADH_SHORT"/>
    <property type="match status" value="1"/>
</dbReference>
<dbReference type="Pfam" id="PF00106">
    <property type="entry name" value="adh_short"/>
    <property type="match status" value="1"/>
</dbReference>
<dbReference type="InterPro" id="IPR020904">
    <property type="entry name" value="Sc_DH/Rdtase_CS"/>
</dbReference>
<keyword evidence="5" id="KW-1185">Reference proteome</keyword>
<evidence type="ECO:0000256" key="2">
    <source>
        <dbReference type="ARBA" id="ARBA00006484"/>
    </source>
</evidence>
<protein>
    <recommendedName>
        <fullName evidence="6">SDR family NAD(P)-dependent oxidoreductase</fullName>
    </recommendedName>
</protein>
<evidence type="ECO:0000313" key="4">
    <source>
        <dbReference type="EMBL" id="KAG8457324.1"/>
    </source>
</evidence>
<dbReference type="OMA" id="QRNCMVP"/>
<organism evidence="4 5">
    <name type="scientific">Diacronema lutheri</name>
    <name type="common">Unicellular marine alga</name>
    <name type="synonym">Monochrysis lutheri</name>
    <dbReference type="NCBI Taxonomy" id="2081491"/>
    <lineage>
        <taxon>Eukaryota</taxon>
        <taxon>Haptista</taxon>
        <taxon>Haptophyta</taxon>
        <taxon>Pavlovophyceae</taxon>
        <taxon>Pavlovales</taxon>
        <taxon>Pavlovaceae</taxon>
        <taxon>Diacronema</taxon>
    </lineage>
</organism>
<dbReference type="InterPro" id="IPR002347">
    <property type="entry name" value="SDR_fam"/>
</dbReference>
<dbReference type="PANTHER" id="PTHR43899">
    <property type="entry name" value="RH59310P"/>
    <property type="match status" value="1"/>
</dbReference>
<comment type="similarity">
    <text evidence="2">Belongs to the short-chain dehydrogenases/reductases (SDR) family.</text>
</comment>
<dbReference type="Proteomes" id="UP000751190">
    <property type="component" value="Unassembled WGS sequence"/>
</dbReference>
<dbReference type="Gene3D" id="3.40.50.720">
    <property type="entry name" value="NAD(P)-binding Rossmann-like Domain"/>
    <property type="match status" value="1"/>
</dbReference>
<name>A0A8J5X5W1_DIALT</name>
<accession>A0A8J5X5W1</accession>
<dbReference type="PANTHER" id="PTHR43899:SF13">
    <property type="entry name" value="RH59310P"/>
    <property type="match status" value="1"/>
</dbReference>
<dbReference type="GO" id="GO:0016491">
    <property type="term" value="F:oxidoreductase activity"/>
    <property type="evidence" value="ECO:0007669"/>
    <property type="project" value="UniProtKB-KW"/>
</dbReference>
<reference evidence="4" key="1">
    <citation type="submission" date="2021-05" db="EMBL/GenBank/DDBJ databases">
        <title>The genome of the haptophyte Pavlova lutheri (Diacronema luteri, Pavlovales) - a model for lipid biosynthesis in eukaryotic algae.</title>
        <authorList>
            <person name="Hulatt C.J."/>
            <person name="Posewitz M.C."/>
        </authorList>
    </citation>
    <scope>NUCLEOTIDE SEQUENCE</scope>
    <source>
        <strain evidence="4">NIVA-4/92</strain>
    </source>
</reference>
<comment type="caution">
    <text evidence="4">The sequence shown here is derived from an EMBL/GenBank/DDBJ whole genome shotgun (WGS) entry which is preliminary data.</text>
</comment>
<gene>
    <name evidence="4" type="ORF">KFE25_003582</name>
</gene>